<evidence type="ECO:0000256" key="1">
    <source>
        <dbReference type="SAM" id="SignalP"/>
    </source>
</evidence>
<evidence type="ECO:0000313" key="3">
    <source>
        <dbReference type="Proteomes" id="UP000002012"/>
    </source>
</evidence>
<feature type="chain" id="PRO_5003057653" description="DUF5666 domain-containing protein" evidence="1">
    <location>
        <begin position="29"/>
        <end position="95"/>
    </location>
</feature>
<dbReference type="KEGG" id="dap:Dacet_0800"/>
<sequence length="95" mass="10056" precursor="true">MSIFSKQILVTIFALCMLTFASVSVSHASESETITGVVIVVDGLVILDTEIGEILVNKGSFADKLAKKAGEDVTVRGVITEEENGGLKITVTNIE</sequence>
<evidence type="ECO:0000313" key="2">
    <source>
        <dbReference type="EMBL" id="ADD67580.1"/>
    </source>
</evidence>
<protein>
    <recommendedName>
        <fullName evidence="4">DUF5666 domain-containing protein</fullName>
    </recommendedName>
</protein>
<dbReference type="RefSeq" id="WP_013010112.1">
    <property type="nucleotide sequence ID" value="NC_013943.1"/>
</dbReference>
<name>D4H5G0_DENA2</name>
<feature type="signal peptide" evidence="1">
    <location>
        <begin position="1"/>
        <end position="28"/>
    </location>
</feature>
<accession>D4H5G0</accession>
<proteinExistence type="predicted"/>
<dbReference type="Proteomes" id="UP000002012">
    <property type="component" value="Chromosome"/>
</dbReference>
<keyword evidence="3" id="KW-1185">Reference proteome</keyword>
<dbReference type="EMBL" id="CP001968">
    <property type="protein sequence ID" value="ADD67580.1"/>
    <property type="molecule type" value="Genomic_DNA"/>
</dbReference>
<reference evidence="2 3" key="1">
    <citation type="journal article" date="2010" name="Stand. Genomic Sci.">
        <title>Complete genome sequence of Denitrovibrio acetiphilus type strain (N2460).</title>
        <authorList>
            <person name="Kiss H."/>
            <person name="Lang E."/>
            <person name="Lapidus A."/>
            <person name="Copeland A."/>
            <person name="Nolan M."/>
            <person name="Glavina Del Rio T."/>
            <person name="Chen F."/>
            <person name="Lucas S."/>
            <person name="Tice H."/>
            <person name="Cheng J.F."/>
            <person name="Han C."/>
            <person name="Goodwin L."/>
            <person name="Pitluck S."/>
            <person name="Liolios K."/>
            <person name="Pati A."/>
            <person name="Ivanova N."/>
            <person name="Mavromatis K."/>
            <person name="Chen A."/>
            <person name="Palaniappan K."/>
            <person name="Land M."/>
            <person name="Hauser L."/>
            <person name="Chang Y.J."/>
            <person name="Jeffries C.D."/>
            <person name="Detter J.C."/>
            <person name="Brettin T."/>
            <person name="Spring S."/>
            <person name="Rohde M."/>
            <person name="Goker M."/>
            <person name="Woyke T."/>
            <person name="Bristow J."/>
            <person name="Eisen J.A."/>
            <person name="Markowitz V."/>
            <person name="Hugenholtz P."/>
            <person name="Kyrpides N.C."/>
            <person name="Klenk H.P."/>
        </authorList>
    </citation>
    <scope>NUCLEOTIDE SEQUENCE [LARGE SCALE GENOMIC DNA]</scope>
    <source>
        <strain evidence="3">DSM 12809 / NBRC 114555 / N2460</strain>
    </source>
</reference>
<keyword evidence="1" id="KW-0732">Signal</keyword>
<organism evidence="2 3">
    <name type="scientific">Denitrovibrio acetiphilus (strain DSM 12809 / NBRC 114555 / N2460)</name>
    <dbReference type="NCBI Taxonomy" id="522772"/>
    <lineage>
        <taxon>Bacteria</taxon>
        <taxon>Pseudomonadati</taxon>
        <taxon>Deferribacterota</taxon>
        <taxon>Deferribacteres</taxon>
        <taxon>Deferribacterales</taxon>
        <taxon>Geovibrionaceae</taxon>
        <taxon>Denitrovibrio</taxon>
    </lineage>
</organism>
<gene>
    <name evidence="2" type="ordered locus">Dacet_0800</name>
</gene>
<dbReference type="PaxDb" id="522772-Dacet_0800"/>
<dbReference type="STRING" id="522772.Dacet_0800"/>
<dbReference type="HOGENOM" id="CLU_2368209_0_0_0"/>
<dbReference type="AlphaFoldDB" id="D4H5G0"/>
<evidence type="ECO:0008006" key="4">
    <source>
        <dbReference type="Google" id="ProtNLM"/>
    </source>
</evidence>
<dbReference type="InParanoid" id="D4H5G0"/>